<dbReference type="InterPro" id="IPR006175">
    <property type="entry name" value="YjgF/YER057c/UK114"/>
</dbReference>
<proteinExistence type="predicted"/>
<dbReference type="PANTHER" id="PTHR43857:SF1">
    <property type="entry name" value="YJGH FAMILY PROTEIN"/>
    <property type="match status" value="1"/>
</dbReference>
<protein>
    <submittedName>
        <fullName evidence="2">Enamine deaminase RidA (YjgF/YER057c/UK114 family)</fullName>
    </submittedName>
</protein>
<dbReference type="RefSeq" id="WP_184361761.1">
    <property type="nucleotide sequence ID" value="NZ_BAAAKM010000156.1"/>
</dbReference>
<organism evidence="2 3">
    <name type="scientific">Nocardiopsis metallicus</name>
    <dbReference type="NCBI Taxonomy" id="179819"/>
    <lineage>
        <taxon>Bacteria</taxon>
        <taxon>Bacillati</taxon>
        <taxon>Actinomycetota</taxon>
        <taxon>Actinomycetes</taxon>
        <taxon>Streptosporangiales</taxon>
        <taxon>Nocardiopsidaceae</taxon>
        <taxon>Nocardiopsis</taxon>
    </lineage>
</organism>
<dbReference type="AlphaFoldDB" id="A0A840VYE8"/>
<dbReference type="Gene3D" id="3.30.1330.40">
    <property type="entry name" value="RutC-like"/>
    <property type="match status" value="1"/>
</dbReference>
<sequence length="177" mass="19019">MDRTPHEIINPLTLSDPVGYSHALVVTPGRAVYVGGQNARRSDGVLTGDSVVQQFDQALANMVEALRAAGAEPVHVVSMRVYTTSVSVYRVNLKTLGSVYRRHMGRYYPPMSVVGVTELLEPAALVELECAAVVPDVRDSAELEEGAPRELVEEVDEAFADASGTGEPGEVPEQTRA</sequence>
<dbReference type="Pfam" id="PF01042">
    <property type="entry name" value="Ribonuc_L-PSP"/>
    <property type="match status" value="1"/>
</dbReference>
<dbReference type="InterPro" id="IPR035959">
    <property type="entry name" value="RutC-like_sf"/>
</dbReference>
<gene>
    <name evidence="2" type="ORF">HNR07_000657</name>
</gene>
<comment type="caution">
    <text evidence="2">The sequence shown here is derived from an EMBL/GenBank/DDBJ whole genome shotgun (WGS) entry which is preliminary data.</text>
</comment>
<accession>A0A840VYE8</accession>
<dbReference type="SUPFAM" id="SSF55298">
    <property type="entry name" value="YjgF-like"/>
    <property type="match status" value="1"/>
</dbReference>
<name>A0A840VYE8_9ACTN</name>
<evidence type="ECO:0000313" key="3">
    <source>
        <dbReference type="Proteomes" id="UP000579647"/>
    </source>
</evidence>
<dbReference type="Proteomes" id="UP000579647">
    <property type="component" value="Unassembled WGS sequence"/>
</dbReference>
<evidence type="ECO:0000313" key="2">
    <source>
        <dbReference type="EMBL" id="MBB5489520.1"/>
    </source>
</evidence>
<evidence type="ECO:0000256" key="1">
    <source>
        <dbReference type="SAM" id="MobiDB-lite"/>
    </source>
</evidence>
<feature type="region of interest" description="Disordered" evidence="1">
    <location>
        <begin position="157"/>
        <end position="177"/>
    </location>
</feature>
<dbReference type="EMBL" id="JACHDO010000001">
    <property type="protein sequence ID" value="MBB5489520.1"/>
    <property type="molecule type" value="Genomic_DNA"/>
</dbReference>
<dbReference type="PANTHER" id="PTHR43857">
    <property type="entry name" value="BLR7761 PROTEIN"/>
    <property type="match status" value="1"/>
</dbReference>
<dbReference type="CDD" id="cd00448">
    <property type="entry name" value="YjgF_YER057c_UK114_family"/>
    <property type="match status" value="1"/>
</dbReference>
<keyword evidence="3" id="KW-1185">Reference proteome</keyword>
<reference evidence="2 3" key="1">
    <citation type="submission" date="2020-08" db="EMBL/GenBank/DDBJ databases">
        <title>Sequencing the genomes of 1000 actinobacteria strains.</title>
        <authorList>
            <person name="Klenk H.-P."/>
        </authorList>
    </citation>
    <scope>NUCLEOTIDE SEQUENCE [LARGE SCALE GENOMIC DNA]</scope>
    <source>
        <strain evidence="2 3">DSM 44598</strain>
    </source>
</reference>